<gene>
    <name evidence="2" type="ORF">SAMN05660742_113103</name>
</gene>
<dbReference type="InterPro" id="IPR004291">
    <property type="entry name" value="Transposase_IS66_central"/>
</dbReference>
<sequence>MLRQIFFGYATYLTFRIRLMYVDILLMLCHSLNDEETTLTKACIEQINQLFYMEKEFASLETEERKKQPLMQEKPALEAVWLWIEANKEKIAPKAKLRQAINYAENNKKGLEKIMLIYHEFVNLYGSIDVLTWY</sequence>
<proteinExistence type="predicted"/>
<reference evidence="2 3" key="1">
    <citation type="submission" date="2016-10" db="EMBL/GenBank/DDBJ databases">
        <authorList>
            <person name="de Groot N.N."/>
        </authorList>
    </citation>
    <scope>NUCLEOTIDE SEQUENCE [LARGE SCALE GENOMIC DNA]</scope>
    <source>
        <strain evidence="2 3">DSM 2179</strain>
    </source>
</reference>
<keyword evidence="3" id="KW-1185">Reference proteome</keyword>
<evidence type="ECO:0000313" key="3">
    <source>
        <dbReference type="Proteomes" id="UP000199662"/>
    </source>
</evidence>
<name>A0A1H7AR71_9FIRM</name>
<organism evidence="2 3">
    <name type="scientific">Propionispira arboris</name>
    <dbReference type="NCBI Taxonomy" id="84035"/>
    <lineage>
        <taxon>Bacteria</taxon>
        <taxon>Bacillati</taxon>
        <taxon>Bacillota</taxon>
        <taxon>Negativicutes</taxon>
        <taxon>Selenomonadales</taxon>
        <taxon>Selenomonadaceae</taxon>
        <taxon>Propionispira</taxon>
    </lineage>
</organism>
<feature type="domain" description="Transposase IS66 central" evidence="1">
    <location>
        <begin position="36"/>
        <end position="114"/>
    </location>
</feature>
<accession>A0A1H7AR71</accession>
<protein>
    <submittedName>
        <fullName evidence="2">Transposase IS66 family protein</fullName>
    </submittedName>
</protein>
<dbReference type="EMBL" id="FNZK01000013">
    <property type="protein sequence ID" value="SEJ67808.1"/>
    <property type="molecule type" value="Genomic_DNA"/>
</dbReference>
<evidence type="ECO:0000313" key="2">
    <source>
        <dbReference type="EMBL" id="SEJ67808.1"/>
    </source>
</evidence>
<dbReference type="Pfam" id="PF03050">
    <property type="entry name" value="DDE_Tnp_IS66"/>
    <property type="match status" value="1"/>
</dbReference>
<evidence type="ECO:0000259" key="1">
    <source>
        <dbReference type="Pfam" id="PF03050"/>
    </source>
</evidence>
<dbReference type="Proteomes" id="UP000199662">
    <property type="component" value="Unassembled WGS sequence"/>
</dbReference>
<dbReference type="RefSeq" id="WP_091832629.1">
    <property type="nucleotide sequence ID" value="NZ_FNZK01000013.1"/>
</dbReference>
<dbReference type="AlphaFoldDB" id="A0A1H7AR71"/>